<proteinExistence type="predicted"/>
<dbReference type="InterPro" id="IPR000595">
    <property type="entry name" value="cNMP-bd_dom"/>
</dbReference>
<dbReference type="InterPro" id="IPR002885">
    <property type="entry name" value="PPR_rpt"/>
</dbReference>
<dbReference type="InterPro" id="IPR014710">
    <property type="entry name" value="RmlC-like_jellyroll"/>
</dbReference>
<dbReference type="Pfam" id="PF13812">
    <property type="entry name" value="PPR_3"/>
    <property type="match status" value="1"/>
</dbReference>
<dbReference type="PANTHER" id="PTHR47447:SF17">
    <property type="entry name" value="OS12G0638900 PROTEIN"/>
    <property type="match status" value="1"/>
</dbReference>
<dbReference type="CDD" id="cd00038">
    <property type="entry name" value="CAP_ED"/>
    <property type="match status" value="1"/>
</dbReference>
<evidence type="ECO:0000256" key="1">
    <source>
        <dbReference type="ARBA" id="ARBA00022737"/>
    </source>
</evidence>
<evidence type="ECO:0000313" key="5">
    <source>
        <dbReference type="EMBL" id="CAJ1407607.1"/>
    </source>
</evidence>
<dbReference type="PROSITE" id="PS51375">
    <property type="entry name" value="PPR"/>
    <property type="match status" value="3"/>
</dbReference>
<feature type="region of interest" description="Disordered" evidence="3">
    <location>
        <begin position="738"/>
        <end position="778"/>
    </location>
</feature>
<protein>
    <recommendedName>
        <fullName evidence="4">Cyclic nucleotide-binding domain-containing protein</fullName>
    </recommendedName>
</protein>
<feature type="compositionally biased region" description="Low complexity" evidence="3">
    <location>
        <begin position="468"/>
        <end position="482"/>
    </location>
</feature>
<dbReference type="Pfam" id="PF01535">
    <property type="entry name" value="PPR"/>
    <property type="match status" value="1"/>
</dbReference>
<organism evidence="5 6">
    <name type="scientific">Effrenium voratum</name>
    <dbReference type="NCBI Taxonomy" id="2562239"/>
    <lineage>
        <taxon>Eukaryota</taxon>
        <taxon>Sar</taxon>
        <taxon>Alveolata</taxon>
        <taxon>Dinophyceae</taxon>
        <taxon>Suessiales</taxon>
        <taxon>Symbiodiniaceae</taxon>
        <taxon>Effrenium</taxon>
    </lineage>
</organism>
<dbReference type="EMBL" id="CAUJNA010003680">
    <property type="protein sequence ID" value="CAJ1407607.1"/>
    <property type="molecule type" value="Genomic_DNA"/>
</dbReference>
<feature type="repeat" description="PPR" evidence="2">
    <location>
        <begin position="99"/>
        <end position="129"/>
    </location>
</feature>
<evidence type="ECO:0000259" key="4">
    <source>
        <dbReference type="PROSITE" id="PS50042"/>
    </source>
</evidence>
<comment type="caution">
    <text evidence="5">The sequence shown here is derived from an EMBL/GenBank/DDBJ whole genome shotgun (WGS) entry which is preliminary data.</text>
</comment>
<evidence type="ECO:0000256" key="3">
    <source>
        <dbReference type="SAM" id="MobiDB-lite"/>
    </source>
</evidence>
<dbReference type="Gene3D" id="1.25.40.10">
    <property type="entry name" value="Tetratricopeptide repeat domain"/>
    <property type="match status" value="1"/>
</dbReference>
<evidence type="ECO:0000313" key="6">
    <source>
        <dbReference type="Proteomes" id="UP001178507"/>
    </source>
</evidence>
<keyword evidence="6" id="KW-1185">Reference proteome</keyword>
<dbReference type="InterPro" id="IPR011990">
    <property type="entry name" value="TPR-like_helical_dom_sf"/>
</dbReference>
<gene>
    <name evidence="5" type="ORF">EVOR1521_LOCUS29252</name>
</gene>
<dbReference type="PANTHER" id="PTHR47447">
    <property type="entry name" value="OS03G0856100 PROTEIN"/>
    <property type="match status" value="1"/>
</dbReference>
<feature type="region of interest" description="Disordered" evidence="3">
    <location>
        <begin position="456"/>
        <end position="486"/>
    </location>
</feature>
<accession>A0AA36JL53</accession>
<dbReference type="NCBIfam" id="TIGR00756">
    <property type="entry name" value="PPR"/>
    <property type="match status" value="2"/>
</dbReference>
<feature type="region of interest" description="Disordered" evidence="3">
    <location>
        <begin position="216"/>
        <end position="251"/>
    </location>
</feature>
<feature type="repeat" description="PPR" evidence="2">
    <location>
        <begin position="64"/>
        <end position="98"/>
    </location>
</feature>
<dbReference type="AlphaFoldDB" id="A0AA36JL53"/>
<name>A0AA36JL53_9DINO</name>
<feature type="compositionally biased region" description="Basic and acidic residues" evidence="3">
    <location>
        <begin position="222"/>
        <end position="234"/>
    </location>
</feature>
<feature type="domain" description="Cyclic nucleotide-binding" evidence="4">
    <location>
        <begin position="567"/>
        <end position="614"/>
    </location>
</feature>
<feature type="repeat" description="PPR" evidence="2">
    <location>
        <begin position="1"/>
        <end position="28"/>
    </location>
</feature>
<dbReference type="Gene3D" id="2.60.120.10">
    <property type="entry name" value="Jelly Rolls"/>
    <property type="match status" value="1"/>
</dbReference>
<sequence>MLDACAKAKDPQRALRWHETMLARGLRPNNTTCTALAVALARAGDFAQALGALEAMEDFGLQGDAVAYTCLLDACAKARENLYAQKVFALMKRRGVQPNILTYTSLARAQGNCGRWDKVEELAREMRANYGIRMNDFFLYALLLAYAFGRPRQTEKAEAAFLFYVKEEQVPINKYIISGLSRAVGSQRAKELVYMTGYKVFRNRRPRAARWEVRAPAAPGAREAREAREDEAGQRPRAVSARAAGGGGGDRGPGWLHLGRCGRFCGQQGVGRVQAQSPGRDACVAHQRRGHSADAFAHQPLRGGLREVSEKPPQQRHAYVSEAPLRHLELMPTNPWCGKCMPQPLDGQLPVKPEQLATGQQSSAQALFENVDEFGTMTTSPKRAVARQARYEFFPKNSDEAVVKFHNRQPRIEQLGERLSLTATHPMTFFQRTAETPDEIELMPSMTRSRFSSAPFTGYDVQMNPDPGSDSECSESSSSGSDAPPKILTRLTTLEVSRMELVTLNHAKTQSLIESTRKEGVQSARARRTTVHTKFASLWQLLKRRQDGTISKEENYYLMSQLRFLPFFSDIPPELYDQIVDKIFTDTYVPGCHLFEEGEEADSVFMIITGEVKLRNENAGVLAHDSTKAAPCVLLGSDVFSNWQRGQPFTVKPKEDRIRSMTAVASGGDMGPSTTVAFSFPVDALECVSQYYRKKEAADRWHIVRSFAKSQRLSAQVCQKHQDVFTVKGYPRRATCSSMPARSLHSRRGTNPLCHGGRAAGGASGQEKDKLGRQVGKGKKERVGKGYLIGDAVLYGEPYPSAVVSTSDVKVLVVKASDYLHKLLNRSVVLPRPEGYQPTEGDLATTQRR</sequence>
<dbReference type="Proteomes" id="UP001178507">
    <property type="component" value="Unassembled WGS sequence"/>
</dbReference>
<dbReference type="SUPFAM" id="SSF51206">
    <property type="entry name" value="cAMP-binding domain-like"/>
    <property type="match status" value="1"/>
</dbReference>
<dbReference type="PROSITE" id="PS50042">
    <property type="entry name" value="CNMP_BINDING_3"/>
    <property type="match status" value="1"/>
</dbReference>
<keyword evidence="1" id="KW-0677">Repeat</keyword>
<reference evidence="5" key="1">
    <citation type="submission" date="2023-08" db="EMBL/GenBank/DDBJ databases">
        <authorList>
            <person name="Chen Y."/>
            <person name="Shah S."/>
            <person name="Dougan E. K."/>
            <person name="Thang M."/>
            <person name="Chan C."/>
        </authorList>
    </citation>
    <scope>NUCLEOTIDE SEQUENCE</scope>
</reference>
<dbReference type="InterPro" id="IPR018490">
    <property type="entry name" value="cNMP-bd_dom_sf"/>
</dbReference>
<evidence type="ECO:0000256" key="2">
    <source>
        <dbReference type="PROSITE-ProRule" id="PRU00708"/>
    </source>
</evidence>